<dbReference type="PRINTS" id="PR00039">
    <property type="entry name" value="HTHLYSR"/>
</dbReference>
<dbReference type="SUPFAM" id="SSF46785">
    <property type="entry name" value="Winged helix' DNA-binding domain"/>
    <property type="match status" value="1"/>
</dbReference>
<reference evidence="6 7" key="1">
    <citation type="submission" date="2018-07" db="EMBL/GenBank/DDBJ databases">
        <authorList>
            <person name="Peeters C."/>
        </authorList>
    </citation>
    <scope>NUCLEOTIDE SEQUENCE [LARGE SCALE GENOMIC DNA]</scope>
    <source>
        <strain evidence="6 7">LMG 30378</strain>
    </source>
</reference>
<dbReference type="GO" id="GO:0009089">
    <property type="term" value="P:lysine biosynthetic process via diaminopimelate"/>
    <property type="evidence" value="ECO:0007669"/>
    <property type="project" value="TreeGrafter"/>
</dbReference>
<dbReference type="InterPro" id="IPR036390">
    <property type="entry name" value="WH_DNA-bd_sf"/>
</dbReference>
<keyword evidence="2" id="KW-0805">Transcription regulation</keyword>
<dbReference type="EMBL" id="UFQC01000033">
    <property type="protein sequence ID" value="SSW71929.1"/>
    <property type="molecule type" value="Genomic_DNA"/>
</dbReference>
<accession>A0A446CVN7</accession>
<evidence type="ECO:0000256" key="1">
    <source>
        <dbReference type="ARBA" id="ARBA00009437"/>
    </source>
</evidence>
<dbReference type="GO" id="GO:0003700">
    <property type="term" value="F:DNA-binding transcription factor activity"/>
    <property type="evidence" value="ECO:0007669"/>
    <property type="project" value="InterPro"/>
</dbReference>
<evidence type="ECO:0000313" key="6">
    <source>
        <dbReference type="EMBL" id="SSW71929.1"/>
    </source>
</evidence>
<evidence type="ECO:0000259" key="5">
    <source>
        <dbReference type="PROSITE" id="PS50931"/>
    </source>
</evidence>
<dbReference type="InterPro" id="IPR005119">
    <property type="entry name" value="LysR_subst-bd"/>
</dbReference>
<evidence type="ECO:0000256" key="3">
    <source>
        <dbReference type="ARBA" id="ARBA00023125"/>
    </source>
</evidence>
<feature type="domain" description="HTH lysR-type" evidence="5">
    <location>
        <begin position="37"/>
        <end position="94"/>
    </location>
</feature>
<dbReference type="Proteomes" id="UP000289465">
    <property type="component" value="Unassembled WGS sequence"/>
</dbReference>
<dbReference type="Pfam" id="PF03466">
    <property type="entry name" value="LysR_substrate"/>
    <property type="match status" value="1"/>
</dbReference>
<dbReference type="GO" id="GO:0043565">
    <property type="term" value="F:sequence-specific DNA binding"/>
    <property type="evidence" value="ECO:0007669"/>
    <property type="project" value="TreeGrafter"/>
</dbReference>
<proteinExistence type="inferred from homology"/>
<gene>
    <name evidence="6" type="primary">cmpR_11</name>
    <name evidence="6" type="ORF">AVE30378_04825</name>
</gene>
<evidence type="ECO:0000256" key="2">
    <source>
        <dbReference type="ARBA" id="ARBA00023015"/>
    </source>
</evidence>
<dbReference type="PROSITE" id="PS50931">
    <property type="entry name" value="HTH_LYSR"/>
    <property type="match status" value="1"/>
</dbReference>
<dbReference type="InterPro" id="IPR036388">
    <property type="entry name" value="WH-like_DNA-bd_sf"/>
</dbReference>
<dbReference type="Pfam" id="PF00126">
    <property type="entry name" value="HTH_1"/>
    <property type="match status" value="1"/>
</dbReference>
<dbReference type="Gene3D" id="1.10.10.10">
    <property type="entry name" value="Winged helix-like DNA-binding domain superfamily/Winged helix DNA-binding domain"/>
    <property type="match status" value="1"/>
</dbReference>
<comment type="similarity">
    <text evidence="1">Belongs to the LysR transcriptional regulatory family.</text>
</comment>
<dbReference type="PANTHER" id="PTHR30427">
    <property type="entry name" value="TRANSCRIPTIONAL ACTIVATOR PROTEIN LYSR"/>
    <property type="match status" value="1"/>
</dbReference>
<dbReference type="InterPro" id="IPR000847">
    <property type="entry name" value="LysR_HTH_N"/>
</dbReference>
<evidence type="ECO:0000313" key="7">
    <source>
        <dbReference type="Proteomes" id="UP000289465"/>
    </source>
</evidence>
<dbReference type="Gene3D" id="3.40.190.290">
    <property type="match status" value="1"/>
</dbReference>
<name>A0A446CVN7_9BURK</name>
<protein>
    <submittedName>
        <fullName evidence="6">HTH-type transcriptional activator CmpR</fullName>
    </submittedName>
</protein>
<keyword evidence="3" id="KW-0238">DNA-binding</keyword>
<organism evidence="6 7">
    <name type="scientific">Achromobacter veterisilvae</name>
    <dbReference type="NCBI Taxonomy" id="2069367"/>
    <lineage>
        <taxon>Bacteria</taxon>
        <taxon>Pseudomonadati</taxon>
        <taxon>Pseudomonadota</taxon>
        <taxon>Betaproteobacteria</taxon>
        <taxon>Burkholderiales</taxon>
        <taxon>Alcaligenaceae</taxon>
        <taxon>Achromobacter</taxon>
    </lineage>
</organism>
<evidence type="ECO:0000256" key="4">
    <source>
        <dbReference type="ARBA" id="ARBA00023163"/>
    </source>
</evidence>
<sequence>MSKTYNRPLLIWHENAGEKMDADAYADEVGPTAGRPLNLRQIEVFRAIMMAGSISGAGRMLHVSQPAVSRVLALTESRLGYRLFERVKSRLSPTAEARRLYAEVEQVYGGIQRVNDLAASLAQSGAGMLKIVASASFGQRLIPMALDRFRSRNAGARVDYRSVTFDELAAYFLSGQADIGISMQPPDHPNLTSLHLARVPVVCVLPAAHPLAAREVLRPEDFSTAAWIGYPQNTPLARALQPFFGERGACPAAVEVHSPVTACSFVQQGLGPALVDAWCVAPDQAAHMALRPIRPAAWVDIWATHSNLSAPPLLARRFLAAVKKTLEEGRPAEGAPGDLPGIPDAAG</sequence>
<dbReference type="AlphaFoldDB" id="A0A446CVN7"/>
<dbReference type="PANTHER" id="PTHR30427:SF1">
    <property type="entry name" value="TRANSCRIPTIONAL ACTIVATOR PROTEIN LYSR"/>
    <property type="match status" value="1"/>
</dbReference>
<keyword evidence="4" id="KW-0804">Transcription</keyword>
<dbReference type="GO" id="GO:0010628">
    <property type="term" value="P:positive regulation of gene expression"/>
    <property type="evidence" value="ECO:0007669"/>
    <property type="project" value="TreeGrafter"/>
</dbReference>
<dbReference type="SUPFAM" id="SSF53850">
    <property type="entry name" value="Periplasmic binding protein-like II"/>
    <property type="match status" value="1"/>
</dbReference>